<dbReference type="EMBL" id="JXLN01010057">
    <property type="protein sequence ID" value="KPM05020.1"/>
    <property type="molecule type" value="Genomic_DNA"/>
</dbReference>
<feature type="compositionally biased region" description="Polar residues" evidence="1">
    <location>
        <begin position="36"/>
        <end position="49"/>
    </location>
</feature>
<proteinExistence type="predicted"/>
<reference evidence="2 3" key="1">
    <citation type="journal article" date="2015" name="Parasit. Vectors">
        <title>Draft genome of the scabies mite.</title>
        <authorList>
            <person name="Rider S.D.Jr."/>
            <person name="Morgan M.S."/>
            <person name="Arlian L.G."/>
        </authorList>
    </citation>
    <scope>NUCLEOTIDE SEQUENCE [LARGE SCALE GENOMIC DNA]</scope>
    <source>
        <strain evidence="2">Arlian Lab</strain>
    </source>
</reference>
<evidence type="ECO:0000313" key="3">
    <source>
        <dbReference type="Proteomes" id="UP000616769"/>
    </source>
</evidence>
<organism evidence="2 3">
    <name type="scientific">Sarcoptes scabiei</name>
    <name type="common">Itch mite</name>
    <name type="synonym">Acarus scabiei</name>
    <dbReference type="NCBI Taxonomy" id="52283"/>
    <lineage>
        <taxon>Eukaryota</taxon>
        <taxon>Metazoa</taxon>
        <taxon>Ecdysozoa</taxon>
        <taxon>Arthropoda</taxon>
        <taxon>Chelicerata</taxon>
        <taxon>Arachnida</taxon>
        <taxon>Acari</taxon>
        <taxon>Acariformes</taxon>
        <taxon>Sarcoptiformes</taxon>
        <taxon>Astigmata</taxon>
        <taxon>Psoroptidia</taxon>
        <taxon>Sarcoptoidea</taxon>
        <taxon>Sarcoptidae</taxon>
        <taxon>Sarcoptinae</taxon>
        <taxon>Sarcoptes</taxon>
    </lineage>
</organism>
<gene>
    <name evidence="2" type="ORF">QR98_0034790</name>
</gene>
<accession>A0A132A3S0</accession>
<sequence length="211" mass="23858">MPESVRFDKITIPIGVSNYKPIQFIDMTPQQLQSSAATDAVSLNSTSVRSNEKRQTTSKPDSVNSIDNEGFHSEHGFIHKPRMIELESSYIPLTLRFSTRPRKINIISNDNDLIGQDSNRHDQINGRRLSQPIDLFDRSNSISNLDTRTIFGPLHREEPIILKRGSSNNIPSNMQGLIKCIFPDFQFDGSDKAWIFGGAKFESQSISKTLY</sequence>
<dbReference type="VEuPathDB" id="VectorBase:SSCA003931"/>
<dbReference type="Proteomes" id="UP000616769">
    <property type="component" value="Unassembled WGS sequence"/>
</dbReference>
<feature type="compositionally biased region" description="Polar residues" evidence="1">
    <location>
        <begin position="57"/>
        <end position="67"/>
    </location>
</feature>
<evidence type="ECO:0000256" key="1">
    <source>
        <dbReference type="SAM" id="MobiDB-lite"/>
    </source>
</evidence>
<name>A0A132A3S0_SARSC</name>
<feature type="region of interest" description="Disordered" evidence="1">
    <location>
        <begin position="36"/>
        <end position="70"/>
    </location>
</feature>
<dbReference type="AlphaFoldDB" id="A0A132A3S0"/>
<dbReference type="OrthoDB" id="6484990at2759"/>
<evidence type="ECO:0000313" key="2">
    <source>
        <dbReference type="EMBL" id="KPM05020.1"/>
    </source>
</evidence>
<comment type="caution">
    <text evidence="2">The sequence shown here is derived from an EMBL/GenBank/DDBJ whole genome shotgun (WGS) entry which is preliminary data.</text>
</comment>
<protein>
    <submittedName>
        <fullName evidence="2">Uncharacterized protein</fullName>
    </submittedName>
</protein>